<organism evidence="14">
    <name type="scientific">Perkinsus marinus (strain ATCC 50983 / TXsc)</name>
    <dbReference type="NCBI Taxonomy" id="423536"/>
    <lineage>
        <taxon>Eukaryota</taxon>
        <taxon>Sar</taxon>
        <taxon>Alveolata</taxon>
        <taxon>Perkinsozoa</taxon>
        <taxon>Perkinsea</taxon>
        <taxon>Perkinsida</taxon>
        <taxon>Perkinsidae</taxon>
        <taxon>Perkinsus</taxon>
    </lineage>
</organism>
<keyword evidence="4" id="KW-0812">Transmembrane</keyword>
<evidence type="ECO:0000256" key="2">
    <source>
        <dbReference type="ARBA" id="ARBA00004141"/>
    </source>
</evidence>
<keyword evidence="5" id="KW-0479">Metal-binding</keyword>
<evidence type="ECO:0000256" key="10">
    <source>
        <dbReference type="ARBA" id="ARBA00023136"/>
    </source>
</evidence>
<keyword evidence="9" id="KW-1133">Transmembrane helix</keyword>
<evidence type="ECO:0000256" key="6">
    <source>
        <dbReference type="ARBA" id="ARBA00022741"/>
    </source>
</evidence>
<gene>
    <name evidence="13" type="ORF">Pmar_PMAR003814</name>
</gene>
<evidence type="ECO:0000256" key="11">
    <source>
        <dbReference type="ARBA" id="ARBA00023239"/>
    </source>
</evidence>
<dbReference type="InterPro" id="IPR001054">
    <property type="entry name" value="A/G_cyclase"/>
</dbReference>
<accession>C5LUM9</accession>
<dbReference type="AlphaFoldDB" id="C5LUM9"/>
<name>C5LUM9_PERM5</name>
<keyword evidence="10" id="KW-0472">Membrane</keyword>
<evidence type="ECO:0000256" key="4">
    <source>
        <dbReference type="ARBA" id="ARBA00022692"/>
    </source>
</evidence>
<dbReference type="Pfam" id="PF00211">
    <property type="entry name" value="Guanylate_cyc"/>
    <property type="match status" value="1"/>
</dbReference>
<dbReference type="PANTHER" id="PTHR45627">
    <property type="entry name" value="ADENYLATE CYCLASE TYPE 1"/>
    <property type="match status" value="1"/>
</dbReference>
<dbReference type="PANTHER" id="PTHR45627:SF12">
    <property type="entry name" value="ADENYLATE CYCLASE TYPE 2"/>
    <property type="match status" value="1"/>
</dbReference>
<evidence type="ECO:0000256" key="9">
    <source>
        <dbReference type="ARBA" id="ARBA00022989"/>
    </source>
</evidence>
<reference evidence="13 14" key="1">
    <citation type="submission" date="2008-07" db="EMBL/GenBank/DDBJ databases">
        <authorList>
            <person name="El-Sayed N."/>
            <person name="Caler E."/>
            <person name="Inman J."/>
            <person name="Amedeo P."/>
            <person name="Hass B."/>
            <person name="Wortman J."/>
        </authorList>
    </citation>
    <scope>NUCLEOTIDE SEQUENCE [LARGE SCALE GENOMIC DNA]</scope>
    <source>
        <strain evidence="14">ATCC 50983 / TXsc</strain>
    </source>
</reference>
<keyword evidence="6" id="KW-0547">Nucleotide-binding</keyword>
<comment type="subcellular location">
    <subcellularLocation>
        <location evidence="2">Membrane</location>
        <topology evidence="2">Multi-pass membrane protein</topology>
    </subcellularLocation>
</comment>
<keyword evidence="8" id="KW-0460">Magnesium</keyword>
<dbReference type="EMBL" id="GG685558">
    <property type="protein sequence ID" value="EEQ99563.1"/>
    <property type="molecule type" value="Genomic_DNA"/>
</dbReference>
<dbReference type="PROSITE" id="PS50125">
    <property type="entry name" value="GUANYLATE_CYCLASE_2"/>
    <property type="match status" value="1"/>
</dbReference>
<dbReference type="GO" id="GO:0005886">
    <property type="term" value="C:plasma membrane"/>
    <property type="evidence" value="ECO:0007669"/>
    <property type="project" value="TreeGrafter"/>
</dbReference>
<dbReference type="GO" id="GO:0035556">
    <property type="term" value="P:intracellular signal transduction"/>
    <property type="evidence" value="ECO:0007669"/>
    <property type="project" value="InterPro"/>
</dbReference>
<dbReference type="GO" id="GO:0046872">
    <property type="term" value="F:metal ion binding"/>
    <property type="evidence" value="ECO:0007669"/>
    <property type="project" value="UniProtKB-KW"/>
</dbReference>
<proteinExistence type="predicted"/>
<evidence type="ECO:0000256" key="8">
    <source>
        <dbReference type="ARBA" id="ARBA00022842"/>
    </source>
</evidence>
<dbReference type="GO" id="GO:0007189">
    <property type="term" value="P:adenylate cyclase-activating G protein-coupled receptor signaling pathway"/>
    <property type="evidence" value="ECO:0007669"/>
    <property type="project" value="TreeGrafter"/>
</dbReference>
<dbReference type="InParanoid" id="C5LUM9"/>
<dbReference type="RefSeq" id="XP_002766846.1">
    <property type="nucleotide sequence ID" value="XM_002766800.1"/>
</dbReference>
<evidence type="ECO:0000256" key="3">
    <source>
        <dbReference type="ARBA" id="ARBA00012201"/>
    </source>
</evidence>
<evidence type="ECO:0000313" key="13">
    <source>
        <dbReference type="EMBL" id="EEQ99563.1"/>
    </source>
</evidence>
<feature type="domain" description="Guanylate cyclase" evidence="12">
    <location>
        <begin position="1"/>
        <end position="43"/>
    </location>
</feature>
<evidence type="ECO:0000256" key="5">
    <source>
        <dbReference type="ARBA" id="ARBA00022723"/>
    </source>
</evidence>
<comment type="catalytic activity">
    <reaction evidence="1">
        <text>ATP = 3',5'-cyclic AMP + diphosphate</text>
        <dbReference type="Rhea" id="RHEA:15389"/>
        <dbReference type="ChEBI" id="CHEBI:30616"/>
        <dbReference type="ChEBI" id="CHEBI:33019"/>
        <dbReference type="ChEBI" id="CHEBI:58165"/>
        <dbReference type="EC" id="4.6.1.1"/>
    </reaction>
</comment>
<sequence>MSAPDLEMRIGLHFGKFIGGVIATTKINYDIFGVDVTIANQVETAGIPGKIVASDSLRRYLTHHFPGKYRFRWHGTIEILVPIDSKNQDPEYSQGVVPSQLNIYEICMSKIQ</sequence>
<dbReference type="Proteomes" id="UP000007800">
    <property type="component" value="Unassembled WGS sequence"/>
</dbReference>
<dbReference type="GeneID" id="9051326"/>
<evidence type="ECO:0000313" key="14">
    <source>
        <dbReference type="Proteomes" id="UP000007800"/>
    </source>
</evidence>
<dbReference type="EC" id="4.6.1.1" evidence="3"/>
<keyword evidence="7" id="KW-0067">ATP-binding</keyword>
<dbReference type="OrthoDB" id="354346at2759"/>
<dbReference type="GO" id="GO:0005524">
    <property type="term" value="F:ATP binding"/>
    <property type="evidence" value="ECO:0007669"/>
    <property type="project" value="UniProtKB-KW"/>
</dbReference>
<evidence type="ECO:0000259" key="12">
    <source>
        <dbReference type="PROSITE" id="PS50125"/>
    </source>
</evidence>
<dbReference type="GO" id="GO:0009190">
    <property type="term" value="P:cyclic nucleotide biosynthetic process"/>
    <property type="evidence" value="ECO:0007669"/>
    <property type="project" value="InterPro"/>
</dbReference>
<dbReference type="GO" id="GO:0004016">
    <property type="term" value="F:adenylate cyclase activity"/>
    <property type="evidence" value="ECO:0007669"/>
    <property type="project" value="UniProtKB-EC"/>
</dbReference>
<dbReference type="InterPro" id="IPR029787">
    <property type="entry name" value="Nucleotide_cyclase"/>
</dbReference>
<keyword evidence="11" id="KW-0456">Lyase</keyword>
<keyword evidence="14" id="KW-1185">Reference proteome</keyword>
<evidence type="ECO:0000256" key="1">
    <source>
        <dbReference type="ARBA" id="ARBA00001593"/>
    </source>
</evidence>
<dbReference type="Gene3D" id="3.30.70.1230">
    <property type="entry name" value="Nucleotide cyclase"/>
    <property type="match status" value="1"/>
</dbReference>
<protein>
    <recommendedName>
        <fullName evidence="3">adenylate cyclase</fullName>
        <ecNumber evidence="3">4.6.1.1</ecNumber>
    </recommendedName>
</protein>
<evidence type="ECO:0000256" key="7">
    <source>
        <dbReference type="ARBA" id="ARBA00022840"/>
    </source>
</evidence>
<dbReference type="SUPFAM" id="SSF55073">
    <property type="entry name" value="Nucleotide cyclase"/>
    <property type="match status" value="1"/>
</dbReference>